<feature type="chain" id="PRO_5032931639" description="Transglutaminase-like domain-containing protein" evidence="3">
    <location>
        <begin position="27"/>
        <end position="865"/>
    </location>
</feature>
<dbReference type="AlphaFoldDB" id="A0A7I8E8M4"/>
<dbReference type="Proteomes" id="UP000593842">
    <property type="component" value="Chromosome"/>
</dbReference>
<dbReference type="Pfam" id="PF19127">
    <property type="entry name" value="Choline_bind_3"/>
    <property type="match status" value="3"/>
</dbReference>
<gene>
    <name evidence="5" type="ORF">Fi14EGH31_26770</name>
</gene>
<dbReference type="EMBL" id="AP024085">
    <property type="protein sequence ID" value="BCL58965.1"/>
    <property type="molecule type" value="Genomic_DNA"/>
</dbReference>
<keyword evidence="1" id="KW-0677">Repeat</keyword>
<evidence type="ECO:0000256" key="1">
    <source>
        <dbReference type="ARBA" id="ARBA00022737"/>
    </source>
</evidence>
<dbReference type="InterPro" id="IPR052557">
    <property type="entry name" value="CAP/Cytokinesis_protein"/>
</dbReference>
<accession>A0A7I8E8M4</accession>
<dbReference type="SUPFAM" id="SSF54001">
    <property type="entry name" value="Cysteine proteinases"/>
    <property type="match status" value="1"/>
</dbReference>
<dbReference type="PROSITE" id="PS51170">
    <property type="entry name" value="CW"/>
    <property type="match status" value="5"/>
</dbReference>
<organism evidence="5 6">
    <name type="scientific">Faecalibacillus intestinalis</name>
    <dbReference type="NCBI Taxonomy" id="1982626"/>
    <lineage>
        <taxon>Bacteria</taxon>
        <taxon>Bacillati</taxon>
        <taxon>Bacillota</taxon>
        <taxon>Erysipelotrichia</taxon>
        <taxon>Erysipelotrichales</taxon>
        <taxon>Coprobacillaceae</taxon>
        <taxon>Faecalibacillus</taxon>
    </lineage>
</organism>
<feature type="domain" description="Transglutaminase-like" evidence="4">
    <location>
        <begin position="218"/>
        <end position="273"/>
    </location>
</feature>
<dbReference type="InterPro" id="IPR038765">
    <property type="entry name" value="Papain-like_cys_pep_sf"/>
</dbReference>
<dbReference type="KEGG" id="fit:Fi14EGH31_26770"/>
<feature type="repeat" description="Cell wall-binding" evidence="2">
    <location>
        <begin position="702"/>
        <end position="721"/>
    </location>
</feature>
<dbReference type="GeneID" id="70581115"/>
<protein>
    <recommendedName>
        <fullName evidence="4">Transglutaminase-like domain-containing protein</fullName>
    </recommendedName>
</protein>
<feature type="repeat" description="Cell wall-binding" evidence="2">
    <location>
        <begin position="822"/>
        <end position="841"/>
    </location>
</feature>
<name>A0A7I8E8M4_9FIRM</name>
<dbReference type="RefSeq" id="WP_200764955.1">
    <property type="nucleotide sequence ID" value="NZ_AP024085.1"/>
</dbReference>
<feature type="repeat" description="Cell wall-binding" evidence="2">
    <location>
        <begin position="722"/>
        <end position="741"/>
    </location>
</feature>
<dbReference type="SUPFAM" id="SSF69360">
    <property type="entry name" value="Cell wall binding repeat"/>
    <property type="match status" value="2"/>
</dbReference>
<evidence type="ECO:0000313" key="5">
    <source>
        <dbReference type="EMBL" id="BCL58965.1"/>
    </source>
</evidence>
<feature type="repeat" description="Cell wall-binding" evidence="2">
    <location>
        <begin position="662"/>
        <end position="681"/>
    </location>
</feature>
<dbReference type="Gene3D" id="1.20.50.40">
    <property type="match status" value="3"/>
</dbReference>
<keyword evidence="3" id="KW-0732">Signal</keyword>
<dbReference type="GO" id="GO:0005737">
    <property type="term" value="C:cytoplasm"/>
    <property type="evidence" value="ECO:0007669"/>
    <property type="project" value="TreeGrafter"/>
</dbReference>
<proteinExistence type="predicted"/>
<evidence type="ECO:0000259" key="4">
    <source>
        <dbReference type="SMART" id="SM00460"/>
    </source>
</evidence>
<sequence>MKKKLFIVSLVLSMCFSMLSIVNVQAKETIREDHYVNPIYKDVKSSVVHHDIQTYSLEDVEYTSDQEKLVKIFRENLINRESNIVLYYHCDEEITQEFFSNLVHQLFQKAIKHTGNGKEGDYLKWHCQGWTVKATISGNSNEGYDLNIFYDVSYLSSLEQEEKVDEEVSNLLKSLDLSNKTDYQKVKAIYDYICSNVTYDHDNLNDESYSLKYTAYAALINKTAVCQGYASLFYRLALDAGVDTRVISGEAGGPHAWNIVKLNGKYYNLDSTWDAGRSTYAYFLKNTNDFDDHVRDNDYQSNEFIEEYPMWDESYTEIDCNKYGHNYSEPIYKWSVDNMTVTAQRVCANNYEHVEEETVTAQKIVKDPTCTENGIITYMANFKNNAFKPQTKIVDDKKATGHKVVVDQAKEATCTEDGLTEGKHCSVCKEVIKKQEVIPATGHKVVVDQGKKATCTEDGLTEGKHCSVCNEVIKKQEVIPATGHKVVVDQAKEATCTENGLTEGSHCSVCNEVIKKQEVIPSTGHKEVLDSAKEAICTNTGLTEGIHCSICNKIIKKQEIIPALGHDFKDGVCTRCHNQLKGQWKQSGNKWWYQYEDGTYPKNEFITIDNKLYRFDQYGYMQTGWFKVNNEDYYATSSGEIKAQWVGSGNNWYYVDADGKMVTGFQTISGVKYYFETNGLMKKGWFKVNGTDYYASTSGEIKAQWVGSGNNWYYVDADGKMVTGFQTIAGAKYYFASSGLMQTGWFKINGTDYYATSSGAIKAQWVGSGNIWYYVDADGKMVTGYQTIAGAKYYFAVSGLMQTGWFKINKEYYYAPSSGSIQEQWVKSGNNWYYVDADGKMVTGDYAINGEVNRFDANGVWLGKI</sequence>
<evidence type="ECO:0000256" key="3">
    <source>
        <dbReference type="SAM" id="SignalP"/>
    </source>
</evidence>
<dbReference type="Gene3D" id="2.10.270.10">
    <property type="entry name" value="Cholin Binding"/>
    <property type="match status" value="4"/>
</dbReference>
<dbReference type="Pfam" id="PF01841">
    <property type="entry name" value="Transglut_core"/>
    <property type="match status" value="1"/>
</dbReference>
<dbReference type="InterPro" id="IPR018337">
    <property type="entry name" value="Cell_wall/Cho-bd_repeat"/>
</dbReference>
<dbReference type="PANTHER" id="PTHR46333">
    <property type="entry name" value="CYTOKINESIS PROTEIN 3"/>
    <property type="match status" value="1"/>
</dbReference>
<dbReference type="Pfam" id="PF01473">
    <property type="entry name" value="Choline_bind_1"/>
    <property type="match status" value="5"/>
</dbReference>
<reference evidence="6" key="1">
    <citation type="submission" date="2020-09" db="EMBL/GenBank/DDBJ databases">
        <title>Complete genome sequencing of Faecalibacillus intestinalis strain 14EGH31.</title>
        <authorList>
            <person name="Sakamoto M."/>
            <person name="Murakami T."/>
            <person name="Mori H."/>
        </authorList>
    </citation>
    <scope>NUCLEOTIDE SEQUENCE [LARGE SCALE GENOMIC DNA]</scope>
    <source>
        <strain evidence="6">14EGH31</strain>
    </source>
</reference>
<feature type="signal peptide" evidence="3">
    <location>
        <begin position="1"/>
        <end position="26"/>
    </location>
</feature>
<evidence type="ECO:0000256" key="2">
    <source>
        <dbReference type="PROSITE-ProRule" id="PRU00591"/>
    </source>
</evidence>
<evidence type="ECO:0000313" key="6">
    <source>
        <dbReference type="Proteomes" id="UP000593842"/>
    </source>
</evidence>
<dbReference type="SMART" id="SM00460">
    <property type="entry name" value="TGc"/>
    <property type="match status" value="1"/>
</dbReference>
<dbReference type="InterPro" id="IPR002931">
    <property type="entry name" value="Transglutaminase-like"/>
</dbReference>
<feature type="repeat" description="Cell wall-binding" evidence="2">
    <location>
        <begin position="642"/>
        <end position="661"/>
    </location>
</feature>
<dbReference type="Gene3D" id="3.10.620.30">
    <property type="match status" value="1"/>
</dbReference>
<dbReference type="PANTHER" id="PTHR46333:SF2">
    <property type="entry name" value="CYTOKINESIS PROTEIN 3"/>
    <property type="match status" value="1"/>
</dbReference>